<dbReference type="Gene3D" id="3.40.50.1820">
    <property type="entry name" value="alpha/beta hydrolase"/>
    <property type="match status" value="1"/>
</dbReference>
<dbReference type="PANTHER" id="PTHR43433:SF5">
    <property type="entry name" value="AB HYDROLASE-1 DOMAIN-CONTAINING PROTEIN"/>
    <property type="match status" value="1"/>
</dbReference>
<accession>A0ABU0R018</accession>
<reference evidence="2 3" key="1">
    <citation type="submission" date="2023-07" db="EMBL/GenBank/DDBJ databases">
        <title>Comparative genomics of wheat-associated soil bacteria to identify genetic determinants of phenazine resistance.</title>
        <authorList>
            <person name="Mouncey N."/>
        </authorList>
    </citation>
    <scope>NUCLEOTIDE SEQUENCE [LARGE SCALE GENOMIC DNA]</scope>
    <source>
        <strain evidence="2 3">B3I12</strain>
    </source>
</reference>
<name>A0ABU0R018_9ACTN</name>
<protein>
    <submittedName>
        <fullName evidence="2">Pimeloyl-ACP methyl ester carboxylesterase</fullName>
    </submittedName>
</protein>
<evidence type="ECO:0000313" key="3">
    <source>
        <dbReference type="Proteomes" id="UP001232755"/>
    </source>
</evidence>
<dbReference type="InterPro" id="IPR029058">
    <property type="entry name" value="AB_hydrolase_fold"/>
</dbReference>
<evidence type="ECO:0000313" key="2">
    <source>
        <dbReference type="EMBL" id="MDQ0753004.1"/>
    </source>
</evidence>
<dbReference type="RefSeq" id="WP_307178905.1">
    <property type="nucleotide sequence ID" value="NZ_JAUSYP010000001.1"/>
</dbReference>
<proteinExistence type="predicted"/>
<dbReference type="Proteomes" id="UP001232755">
    <property type="component" value="Unassembled WGS sequence"/>
</dbReference>
<keyword evidence="3" id="KW-1185">Reference proteome</keyword>
<dbReference type="EMBL" id="JAUSYP010000001">
    <property type="protein sequence ID" value="MDQ0753004.1"/>
    <property type="molecule type" value="Genomic_DNA"/>
</dbReference>
<dbReference type="SUPFAM" id="SSF53474">
    <property type="entry name" value="alpha/beta-Hydrolases"/>
    <property type="match status" value="1"/>
</dbReference>
<feature type="domain" description="AB hydrolase-1" evidence="1">
    <location>
        <begin position="30"/>
        <end position="261"/>
    </location>
</feature>
<sequence length="275" mass="28912">MGYAAGRSATHFVTVGGIRLAYERSGQGDPVLMIMGSGSAGHAWTMHQTPALHAAGYASVVFDHRGIPPSDAPPGRYSLLDMTADVKGLIEALDLAPCRVVGTSLGAMIAQELAIGHPELVRCAVLIATRARADAARRAQTQAEIALVESGVRLPAGYEAATTVFRMFSPVTLNDDGAVTAWLDIFELSGGGDAQARHAWADIADDRRPALRGVTAPCRVVTFADDLITPPHLGAEVAEAIPGCDLVEISGCGHLGYLERPDVLNAAIIEFLDNH</sequence>
<comment type="caution">
    <text evidence="2">The sequence shown here is derived from an EMBL/GenBank/DDBJ whole genome shotgun (WGS) entry which is preliminary data.</text>
</comment>
<gene>
    <name evidence="2" type="ORF">QF034_007235</name>
</gene>
<organism evidence="2 3">
    <name type="scientific">Streptomyces africanus</name>
    <dbReference type="NCBI Taxonomy" id="231024"/>
    <lineage>
        <taxon>Bacteria</taxon>
        <taxon>Bacillati</taxon>
        <taxon>Actinomycetota</taxon>
        <taxon>Actinomycetes</taxon>
        <taxon>Kitasatosporales</taxon>
        <taxon>Streptomycetaceae</taxon>
        <taxon>Streptomyces</taxon>
    </lineage>
</organism>
<dbReference type="Pfam" id="PF00561">
    <property type="entry name" value="Abhydrolase_1"/>
    <property type="match status" value="1"/>
</dbReference>
<dbReference type="InterPro" id="IPR050471">
    <property type="entry name" value="AB_hydrolase"/>
</dbReference>
<dbReference type="InterPro" id="IPR000073">
    <property type="entry name" value="AB_hydrolase_1"/>
</dbReference>
<dbReference type="PANTHER" id="PTHR43433">
    <property type="entry name" value="HYDROLASE, ALPHA/BETA FOLD FAMILY PROTEIN"/>
    <property type="match status" value="1"/>
</dbReference>
<evidence type="ECO:0000259" key="1">
    <source>
        <dbReference type="Pfam" id="PF00561"/>
    </source>
</evidence>